<evidence type="ECO:0000313" key="13">
    <source>
        <dbReference type="WBParaSite" id="PTRK_0001702700.1"/>
    </source>
</evidence>
<dbReference type="GO" id="GO:0016020">
    <property type="term" value="C:membrane"/>
    <property type="evidence" value="ECO:0007669"/>
    <property type="project" value="UniProtKB-SubCell"/>
</dbReference>
<keyword evidence="5" id="KW-0808">Transferase</keyword>
<evidence type="ECO:0000313" key="12">
    <source>
        <dbReference type="Proteomes" id="UP000038045"/>
    </source>
</evidence>
<protein>
    <recommendedName>
        <fullName evidence="3">glucuronosyltransferase</fullName>
        <ecNumber evidence="3">2.4.1.17</ecNumber>
    </recommendedName>
</protein>
<evidence type="ECO:0000256" key="10">
    <source>
        <dbReference type="ARBA" id="ARBA00047475"/>
    </source>
</evidence>
<reference evidence="13" key="1">
    <citation type="submission" date="2017-02" db="UniProtKB">
        <authorList>
            <consortium name="WormBaseParasite"/>
        </authorList>
    </citation>
    <scope>IDENTIFICATION</scope>
</reference>
<dbReference type="Pfam" id="PF00201">
    <property type="entry name" value="UDPGT"/>
    <property type="match status" value="1"/>
</dbReference>
<keyword evidence="8 11" id="KW-1133">Transmembrane helix</keyword>
<evidence type="ECO:0000256" key="8">
    <source>
        <dbReference type="ARBA" id="ARBA00022989"/>
    </source>
</evidence>
<keyword evidence="12" id="KW-1185">Reference proteome</keyword>
<dbReference type="EC" id="2.4.1.17" evidence="3"/>
<feature type="transmembrane region" description="Helical" evidence="11">
    <location>
        <begin position="486"/>
        <end position="507"/>
    </location>
</feature>
<evidence type="ECO:0000256" key="5">
    <source>
        <dbReference type="ARBA" id="ARBA00022679"/>
    </source>
</evidence>
<dbReference type="InterPro" id="IPR002213">
    <property type="entry name" value="UDP_glucos_trans"/>
</dbReference>
<evidence type="ECO:0000256" key="6">
    <source>
        <dbReference type="ARBA" id="ARBA00022692"/>
    </source>
</evidence>
<dbReference type="Proteomes" id="UP000038045">
    <property type="component" value="Unplaced"/>
</dbReference>
<keyword evidence="6 11" id="KW-0812">Transmembrane</keyword>
<keyword evidence="9 11" id="KW-0472">Membrane</keyword>
<evidence type="ECO:0000256" key="11">
    <source>
        <dbReference type="SAM" id="Phobius"/>
    </source>
</evidence>
<sequence>MLVKQMTRVCFFLSSIGFCFKILVYNPKFAYSHAKYLGSIADTLAEAGHDVTVLAPDIDLTIKYKGADKAKVITYPADPYAASFVTNNTQIDKMWDRGYAGIDQIDFLDALIESFYQQGLKVLHDEELRERIKSEKFDFGISEAFGAFSLGFFKTWGIQKYASVSTFCLLSLHYPVFGLSFQSSYLPVSMGWYEKEITLHDRMVNVLTNVGNIIHGQSKWEKYYMQKEFDKKYGVGYYDSKTLISDSAFYFINSNPFVDFPGPRMSKMIEIGGLTISEPKKLDKYWDGVLSKNKVNILISFGTFAQTNKMPKAKKMGLVNAIKMLSNYTFIWKYETPEDGEIEGVDNLILTEWMPQNDLLGDDRVSLIITHGGISTIMELATRGVPAISIPVFGDTIRNSRIVERHDIGLVMLKNKLEEPKVIVETIEKILNDKKYKENVVLLSKILNKRPFKPKELLVKNVELACEFGNLPMLNLRGRDMGIIEFYNIDVHLIIWTIILTGLYLNYTLLARIL</sequence>
<evidence type="ECO:0000256" key="1">
    <source>
        <dbReference type="ARBA" id="ARBA00004167"/>
    </source>
</evidence>
<evidence type="ECO:0000256" key="4">
    <source>
        <dbReference type="ARBA" id="ARBA00022676"/>
    </source>
</evidence>
<dbReference type="InterPro" id="IPR050271">
    <property type="entry name" value="UDP-glycosyltransferase"/>
</dbReference>
<dbReference type="WBParaSite" id="PTRK_0001702700.1">
    <property type="protein sequence ID" value="PTRK_0001702700.1"/>
    <property type="gene ID" value="PTRK_0001702700"/>
</dbReference>
<evidence type="ECO:0000256" key="9">
    <source>
        <dbReference type="ARBA" id="ARBA00023136"/>
    </source>
</evidence>
<dbReference type="Gene3D" id="3.40.50.2000">
    <property type="entry name" value="Glycogen Phosphorylase B"/>
    <property type="match status" value="1"/>
</dbReference>
<dbReference type="PANTHER" id="PTHR48043:SF23">
    <property type="entry name" value="UDP-GLUCURONOSYLTRANSFERASE"/>
    <property type="match status" value="1"/>
</dbReference>
<evidence type="ECO:0000256" key="2">
    <source>
        <dbReference type="ARBA" id="ARBA00009995"/>
    </source>
</evidence>
<keyword evidence="4" id="KW-0328">Glycosyltransferase</keyword>
<evidence type="ECO:0000256" key="3">
    <source>
        <dbReference type="ARBA" id="ARBA00012544"/>
    </source>
</evidence>
<dbReference type="SUPFAM" id="SSF53756">
    <property type="entry name" value="UDP-Glycosyltransferase/glycogen phosphorylase"/>
    <property type="match status" value="1"/>
</dbReference>
<dbReference type="AlphaFoldDB" id="A0A0N5A5P3"/>
<dbReference type="CDD" id="cd03784">
    <property type="entry name" value="GT1_Gtf-like"/>
    <property type="match status" value="1"/>
</dbReference>
<dbReference type="FunFam" id="3.40.50.2000:FF:000038">
    <property type="entry name" value="UDP-GlucuronosylTransferase"/>
    <property type="match status" value="1"/>
</dbReference>
<comment type="similarity">
    <text evidence="2">Belongs to the UDP-glycosyltransferase family.</text>
</comment>
<name>A0A0N5A5P3_PARTI</name>
<dbReference type="PANTHER" id="PTHR48043">
    <property type="entry name" value="EG:EG0003.4 PROTEIN-RELATED"/>
    <property type="match status" value="1"/>
</dbReference>
<comment type="subcellular location">
    <subcellularLocation>
        <location evidence="1">Membrane</location>
        <topology evidence="1">Single-pass membrane protein</topology>
    </subcellularLocation>
</comment>
<organism evidence="12 13">
    <name type="scientific">Parastrongyloides trichosuri</name>
    <name type="common">Possum-specific nematode worm</name>
    <dbReference type="NCBI Taxonomy" id="131310"/>
    <lineage>
        <taxon>Eukaryota</taxon>
        <taxon>Metazoa</taxon>
        <taxon>Ecdysozoa</taxon>
        <taxon>Nematoda</taxon>
        <taxon>Chromadorea</taxon>
        <taxon>Rhabditida</taxon>
        <taxon>Tylenchina</taxon>
        <taxon>Panagrolaimomorpha</taxon>
        <taxon>Strongyloidoidea</taxon>
        <taxon>Strongyloididae</taxon>
        <taxon>Parastrongyloides</taxon>
    </lineage>
</organism>
<comment type="catalytic activity">
    <reaction evidence="10">
        <text>glucuronate acceptor + UDP-alpha-D-glucuronate = acceptor beta-D-glucuronoside + UDP + H(+)</text>
        <dbReference type="Rhea" id="RHEA:21032"/>
        <dbReference type="ChEBI" id="CHEBI:15378"/>
        <dbReference type="ChEBI" id="CHEBI:58052"/>
        <dbReference type="ChEBI" id="CHEBI:58223"/>
        <dbReference type="ChEBI" id="CHEBI:132367"/>
        <dbReference type="ChEBI" id="CHEBI:132368"/>
        <dbReference type="EC" id="2.4.1.17"/>
    </reaction>
</comment>
<dbReference type="GO" id="GO:0015020">
    <property type="term" value="F:glucuronosyltransferase activity"/>
    <property type="evidence" value="ECO:0007669"/>
    <property type="project" value="UniProtKB-EC"/>
</dbReference>
<keyword evidence="7" id="KW-0732">Signal</keyword>
<proteinExistence type="inferred from homology"/>
<evidence type="ECO:0000256" key="7">
    <source>
        <dbReference type="ARBA" id="ARBA00022729"/>
    </source>
</evidence>
<accession>A0A0N5A5P3</accession>